<gene>
    <name evidence="3" type="ORF">ABL78_6814</name>
</gene>
<feature type="region of interest" description="Disordered" evidence="2">
    <location>
        <begin position="217"/>
        <end position="243"/>
    </location>
</feature>
<dbReference type="SUPFAM" id="SSF48403">
    <property type="entry name" value="Ankyrin repeat"/>
    <property type="match status" value="1"/>
</dbReference>
<proteinExistence type="predicted"/>
<evidence type="ECO:0000313" key="4">
    <source>
        <dbReference type="Proteomes" id="UP000038009"/>
    </source>
</evidence>
<feature type="compositionally biased region" description="Acidic residues" evidence="2">
    <location>
        <begin position="124"/>
        <end position="135"/>
    </location>
</feature>
<dbReference type="OMA" id="AFFIMLE"/>
<organism evidence="3 4">
    <name type="scientific">Leptomonas seymouri</name>
    <dbReference type="NCBI Taxonomy" id="5684"/>
    <lineage>
        <taxon>Eukaryota</taxon>
        <taxon>Discoba</taxon>
        <taxon>Euglenozoa</taxon>
        <taxon>Kinetoplastea</taxon>
        <taxon>Metakinetoplastina</taxon>
        <taxon>Trypanosomatida</taxon>
        <taxon>Trypanosomatidae</taxon>
        <taxon>Leishmaniinae</taxon>
        <taxon>Leptomonas</taxon>
    </lineage>
</organism>
<feature type="compositionally biased region" description="Basic and acidic residues" evidence="2">
    <location>
        <begin position="386"/>
        <end position="403"/>
    </location>
</feature>
<dbReference type="InterPro" id="IPR002110">
    <property type="entry name" value="Ankyrin_rpt"/>
</dbReference>
<feature type="compositionally biased region" description="Low complexity" evidence="2">
    <location>
        <begin position="370"/>
        <end position="385"/>
    </location>
</feature>
<feature type="region of interest" description="Disordered" evidence="2">
    <location>
        <begin position="367"/>
        <end position="416"/>
    </location>
</feature>
<dbReference type="PROSITE" id="PS50297">
    <property type="entry name" value="ANK_REP_REGION"/>
    <property type="match status" value="1"/>
</dbReference>
<dbReference type="PROSITE" id="PS50088">
    <property type="entry name" value="ANK_REPEAT"/>
    <property type="match status" value="1"/>
</dbReference>
<dbReference type="AlphaFoldDB" id="A0A0N1IHU8"/>
<keyword evidence="1" id="KW-0040">ANK repeat</keyword>
<reference evidence="3 4" key="1">
    <citation type="journal article" date="2015" name="PLoS Pathog.">
        <title>Leptomonas seymouri: Adaptations to the Dixenous Life Cycle Analyzed by Genome Sequencing, Transcriptome Profiling and Co-infection with Leishmania donovani.</title>
        <authorList>
            <person name="Kraeva N."/>
            <person name="Butenko A."/>
            <person name="Hlavacova J."/>
            <person name="Kostygov A."/>
            <person name="Myskova J."/>
            <person name="Grybchuk D."/>
            <person name="Lestinova T."/>
            <person name="Votypka J."/>
            <person name="Volf P."/>
            <person name="Opperdoes F."/>
            <person name="Flegontov P."/>
            <person name="Lukes J."/>
            <person name="Yurchenko V."/>
        </authorList>
    </citation>
    <scope>NUCLEOTIDE SEQUENCE [LARGE SCALE GENOMIC DNA]</scope>
    <source>
        <strain evidence="3 4">ATCC 30220</strain>
    </source>
</reference>
<dbReference type="OrthoDB" id="251458at2759"/>
<sequence length="416" mass="45540">MLARPRDLHTAAFHDDTERLRQLIVAAGVYTGRWQPPCHIETSPANRAVLEADLPDDGAADGAARGERSHRGNEPPQEGDAIVSEDVADELAELISEDEMVALAAHPELQRVMQAYALDVAAAEDEEDAANDDNGDGGAEGNDNELLDEDEEEAAEADRLAQQHDFLIYRCLLAEQRHRESIAQRLQQHGLLQTSTTPPVNMVSYGILFSCRAQSISPPRSEELNEDPADGTSDAPAAPGASISLQVRWQPSKRSRYGGTPLHWAVLSRAHAAVKFLVEHGADETLGLQEIGNASGAAAAESGCDSAAAATKVLCQLTPAVMAIANESLPTLEVLETALAARAADQENRKAFYAALENRMQRRKERYAQRRQNALARRAQQVQAQREAEEREREREENERAAEGQEEEEEEYDGEE</sequence>
<protein>
    <submittedName>
        <fullName evidence="3">Uncharacterized protein</fullName>
    </submittedName>
</protein>
<evidence type="ECO:0000256" key="1">
    <source>
        <dbReference type="PROSITE-ProRule" id="PRU00023"/>
    </source>
</evidence>
<feature type="repeat" description="ANK" evidence="1">
    <location>
        <begin position="257"/>
        <end position="283"/>
    </location>
</feature>
<feature type="region of interest" description="Disordered" evidence="2">
    <location>
        <begin position="124"/>
        <end position="144"/>
    </location>
</feature>
<dbReference type="Pfam" id="PF13606">
    <property type="entry name" value="Ank_3"/>
    <property type="match status" value="1"/>
</dbReference>
<comment type="caution">
    <text evidence="3">The sequence shown here is derived from an EMBL/GenBank/DDBJ whole genome shotgun (WGS) entry which is preliminary data.</text>
</comment>
<feature type="compositionally biased region" description="Acidic residues" evidence="2">
    <location>
        <begin position="404"/>
        <end position="416"/>
    </location>
</feature>
<evidence type="ECO:0000313" key="3">
    <source>
        <dbReference type="EMBL" id="KPI84140.1"/>
    </source>
</evidence>
<dbReference type="Gene3D" id="1.25.40.20">
    <property type="entry name" value="Ankyrin repeat-containing domain"/>
    <property type="match status" value="1"/>
</dbReference>
<keyword evidence="4" id="KW-1185">Reference proteome</keyword>
<evidence type="ECO:0000256" key="2">
    <source>
        <dbReference type="SAM" id="MobiDB-lite"/>
    </source>
</evidence>
<feature type="compositionally biased region" description="Basic and acidic residues" evidence="2">
    <location>
        <begin position="64"/>
        <end position="73"/>
    </location>
</feature>
<dbReference type="InterPro" id="IPR036770">
    <property type="entry name" value="Ankyrin_rpt-contain_sf"/>
</dbReference>
<name>A0A0N1IHU8_LEPSE</name>
<feature type="region of interest" description="Disordered" evidence="2">
    <location>
        <begin position="56"/>
        <end position="81"/>
    </location>
</feature>
<dbReference type="EMBL" id="LJSK01000286">
    <property type="protein sequence ID" value="KPI84140.1"/>
    <property type="molecule type" value="Genomic_DNA"/>
</dbReference>
<dbReference type="Proteomes" id="UP000038009">
    <property type="component" value="Unassembled WGS sequence"/>
</dbReference>
<dbReference type="VEuPathDB" id="TriTrypDB:Lsey_0286_0120"/>
<accession>A0A0N1IHU8</accession>